<dbReference type="STRING" id="888268.A0A1E5WC46"/>
<name>A0A1E5WC46_9POAL</name>
<comment type="caution">
    <text evidence="2">The sequence shown here is derived from an EMBL/GenBank/DDBJ whole genome shotgun (WGS) entry which is preliminary data.</text>
</comment>
<keyword evidence="3" id="KW-1185">Reference proteome</keyword>
<gene>
    <name evidence="2" type="ORF">BAE44_0003968</name>
</gene>
<accession>A0A1E5WC46</accession>
<dbReference type="AlphaFoldDB" id="A0A1E5WC46"/>
<dbReference type="EMBL" id="LWDX02013500">
    <property type="protein sequence ID" value="OEL35013.1"/>
    <property type="molecule type" value="Genomic_DNA"/>
</dbReference>
<evidence type="ECO:0000256" key="1">
    <source>
        <dbReference type="SAM" id="MobiDB-lite"/>
    </source>
</evidence>
<proteinExistence type="predicted"/>
<protein>
    <submittedName>
        <fullName evidence="2">Uncharacterized protein</fullName>
    </submittedName>
</protein>
<feature type="region of interest" description="Disordered" evidence="1">
    <location>
        <begin position="43"/>
        <end position="105"/>
    </location>
</feature>
<dbReference type="Proteomes" id="UP000095767">
    <property type="component" value="Unassembled WGS sequence"/>
</dbReference>
<dbReference type="OrthoDB" id="671245at2759"/>
<evidence type="ECO:0000313" key="2">
    <source>
        <dbReference type="EMBL" id="OEL35013.1"/>
    </source>
</evidence>
<reference evidence="2 3" key="1">
    <citation type="submission" date="2016-09" db="EMBL/GenBank/DDBJ databases">
        <title>The draft genome of Dichanthelium oligosanthes: A C3 panicoid grass species.</title>
        <authorList>
            <person name="Studer A.J."/>
            <person name="Schnable J.C."/>
            <person name="Brutnell T.P."/>
        </authorList>
    </citation>
    <scope>NUCLEOTIDE SEQUENCE [LARGE SCALE GENOMIC DNA]</scope>
    <source>
        <strain evidence="3">cv. Kellogg 1175</strain>
        <tissue evidence="2">Leaf</tissue>
    </source>
</reference>
<feature type="compositionally biased region" description="Acidic residues" evidence="1">
    <location>
        <begin position="53"/>
        <end position="63"/>
    </location>
</feature>
<evidence type="ECO:0000313" key="3">
    <source>
        <dbReference type="Proteomes" id="UP000095767"/>
    </source>
</evidence>
<organism evidence="2 3">
    <name type="scientific">Dichanthelium oligosanthes</name>
    <dbReference type="NCBI Taxonomy" id="888268"/>
    <lineage>
        <taxon>Eukaryota</taxon>
        <taxon>Viridiplantae</taxon>
        <taxon>Streptophyta</taxon>
        <taxon>Embryophyta</taxon>
        <taxon>Tracheophyta</taxon>
        <taxon>Spermatophyta</taxon>
        <taxon>Magnoliopsida</taxon>
        <taxon>Liliopsida</taxon>
        <taxon>Poales</taxon>
        <taxon>Poaceae</taxon>
        <taxon>PACMAD clade</taxon>
        <taxon>Panicoideae</taxon>
        <taxon>Panicodae</taxon>
        <taxon>Paniceae</taxon>
        <taxon>Dichantheliinae</taxon>
        <taxon>Dichanthelium</taxon>
    </lineage>
</organism>
<sequence>MTTSGLNNAMPGCAIFRTAPLKNENGLRRMFSTIVCTNESSVVPGAHRGDAVSEGDELGDGLGDELGNGLGTNENVSPIDAKCAKEKRPANHNSPKGKKRKTFRDHCMKRLVDAYEKKA</sequence>